<evidence type="ECO:0000313" key="2">
    <source>
        <dbReference type="Proteomes" id="UP000004095"/>
    </source>
</evidence>
<organism evidence="1 2">
    <name type="scientific">Microscilla marina ATCC 23134</name>
    <dbReference type="NCBI Taxonomy" id="313606"/>
    <lineage>
        <taxon>Bacteria</taxon>
        <taxon>Pseudomonadati</taxon>
        <taxon>Bacteroidota</taxon>
        <taxon>Cytophagia</taxon>
        <taxon>Cytophagales</taxon>
        <taxon>Microscillaceae</taxon>
        <taxon>Microscilla</taxon>
    </lineage>
</organism>
<protein>
    <submittedName>
        <fullName evidence="1">Uncharacterized protein</fullName>
    </submittedName>
</protein>
<dbReference type="Proteomes" id="UP000004095">
    <property type="component" value="Unassembled WGS sequence"/>
</dbReference>
<dbReference type="EMBL" id="AAWS01000016">
    <property type="protein sequence ID" value="EAY28405.1"/>
    <property type="molecule type" value="Genomic_DNA"/>
</dbReference>
<accession>A1ZMM5</accession>
<dbReference type="AlphaFoldDB" id="A1ZMM5"/>
<name>A1ZMM5_MICM2</name>
<reference evidence="1 2" key="1">
    <citation type="submission" date="2007-01" db="EMBL/GenBank/DDBJ databases">
        <authorList>
            <person name="Haygood M."/>
            <person name="Podell S."/>
            <person name="Anderson C."/>
            <person name="Hopkinson B."/>
            <person name="Roe K."/>
            <person name="Barbeau K."/>
            <person name="Gaasterland T."/>
            <person name="Ferriera S."/>
            <person name="Johnson J."/>
            <person name="Kravitz S."/>
            <person name="Beeson K."/>
            <person name="Sutton G."/>
            <person name="Rogers Y.-H."/>
            <person name="Friedman R."/>
            <person name="Frazier M."/>
            <person name="Venter J.C."/>
        </authorList>
    </citation>
    <scope>NUCLEOTIDE SEQUENCE [LARGE SCALE GENOMIC DNA]</scope>
    <source>
        <strain evidence="1 2">ATCC 23134</strain>
    </source>
</reference>
<comment type="caution">
    <text evidence="1">The sequence shown here is derived from an EMBL/GenBank/DDBJ whole genome shotgun (WGS) entry which is preliminary data.</text>
</comment>
<evidence type="ECO:0000313" key="1">
    <source>
        <dbReference type="EMBL" id="EAY28405.1"/>
    </source>
</evidence>
<keyword evidence="2" id="KW-1185">Reference proteome</keyword>
<proteinExistence type="predicted"/>
<gene>
    <name evidence="1" type="ORF">M23134_03957</name>
</gene>
<sequence>MQKRTFCPETKQITSNMSSFAPKHLYFFSDLIKYSYLVAVLLHYPYHTCPKPAHKWHFSKYTKHLKISLFADNITP</sequence>